<evidence type="ECO:0000313" key="1">
    <source>
        <dbReference type="EMBL" id="ACU73680.1"/>
    </source>
</evidence>
<dbReference type="RefSeq" id="WP_015793409.1">
    <property type="nucleotide sequence ID" value="NC_013131.1"/>
</dbReference>
<dbReference type="eggNOG" id="COG0645">
    <property type="taxonomic scope" value="Bacteria"/>
</dbReference>
<organism evidence="1 2">
    <name type="scientific">Catenulispora acidiphila (strain DSM 44928 / JCM 14897 / NBRC 102108 / NRRL B-24433 / ID139908)</name>
    <dbReference type="NCBI Taxonomy" id="479433"/>
    <lineage>
        <taxon>Bacteria</taxon>
        <taxon>Bacillati</taxon>
        <taxon>Actinomycetota</taxon>
        <taxon>Actinomycetes</taxon>
        <taxon>Catenulisporales</taxon>
        <taxon>Catenulisporaceae</taxon>
        <taxon>Catenulispora</taxon>
    </lineage>
</organism>
<name>C7Q1F1_CATAD</name>
<accession>C7Q1F1</accession>
<dbReference type="STRING" id="479433.Caci_4819"/>
<dbReference type="AlphaFoldDB" id="C7Q1F1"/>
<dbReference type="Gene3D" id="3.40.50.300">
    <property type="entry name" value="P-loop containing nucleotide triphosphate hydrolases"/>
    <property type="match status" value="1"/>
</dbReference>
<dbReference type="SUPFAM" id="SSF52540">
    <property type="entry name" value="P-loop containing nucleoside triphosphate hydrolases"/>
    <property type="match status" value="1"/>
</dbReference>
<keyword evidence="2" id="KW-1185">Reference proteome</keyword>
<gene>
    <name evidence="1" type="ordered locus">Caci_4819</name>
</gene>
<evidence type="ECO:0008006" key="3">
    <source>
        <dbReference type="Google" id="ProtNLM"/>
    </source>
</evidence>
<reference evidence="1 2" key="1">
    <citation type="journal article" date="2009" name="Stand. Genomic Sci.">
        <title>Complete genome sequence of Catenulispora acidiphila type strain (ID 139908).</title>
        <authorList>
            <person name="Copeland A."/>
            <person name="Lapidus A."/>
            <person name="Glavina Del Rio T."/>
            <person name="Nolan M."/>
            <person name="Lucas S."/>
            <person name="Chen F."/>
            <person name="Tice H."/>
            <person name="Cheng J.F."/>
            <person name="Bruce D."/>
            <person name="Goodwin L."/>
            <person name="Pitluck S."/>
            <person name="Mikhailova N."/>
            <person name="Pati A."/>
            <person name="Ivanova N."/>
            <person name="Mavromatis K."/>
            <person name="Chen A."/>
            <person name="Palaniappan K."/>
            <person name="Chain P."/>
            <person name="Land M."/>
            <person name="Hauser L."/>
            <person name="Chang Y.J."/>
            <person name="Jeffries C.D."/>
            <person name="Chertkov O."/>
            <person name="Brettin T."/>
            <person name="Detter J.C."/>
            <person name="Han C."/>
            <person name="Ali Z."/>
            <person name="Tindall B.J."/>
            <person name="Goker M."/>
            <person name="Bristow J."/>
            <person name="Eisen J.A."/>
            <person name="Markowitz V."/>
            <person name="Hugenholtz P."/>
            <person name="Kyrpides N.C."/>
            <person name="Klenk H.P."/>
        </authorList>
    </citation>
    <scope>NUCLEOTIDE SEQUENCE [LARGE SCALE GENOMIC DNA]</scope>
    <source>
        <strain evidence="2">DSM 44928 / JCM 14897 / NBRC 102108 / NRRL B-24433 / ID139908</strain>
    </source>
</reference>
<dbReference type="InterPro" id="IPR027417">
    <property type="entry name" value="P-loop_NTPase"/>
</dbReference>
<protein>
    <recommendedName>
        <fullName evidence="3">ATP-binding protein</fullName>
    </recommendedName>
</protein>
<evidence type="ECO:0000313" key="2">
    <source>
        <dbReference type="Proteomes" id="UP000000851"/>
    </source>
</evidence>
<dbReference type="EMBL" id="CP001700">
    <property type="protein sequence ID" value="ACU73680.1"/>
    <property type="molecule type" value="Genomic_DNA"/>
</dbReference>
<dbReference type="Pfam" id="PF13671">
    <property type="entry name" value="AAA_33"/>
    <property type="match status" value="1"/>
</dbReference>
<proteinExistence type="predicted"/>
<dbReference type="InParanoid" id="C7Q1F1"/>
<sequence length="202" mass="21517">MADMWVVAGAPGTGKSTVAALLAARLTPVPAVLDKDTMYRGFASEVLAAAGRPYGEREGAWYDEHVKAHEYGGMTATAREIRALGCPVMLVAPFTSQIRDPARWARWCAELGGGTVHLVWVRCQVSALRSRIVARGRNEDSAKLADFDAWAAAIRADTPPPVPHHAIDNSADSTDFAKAADSAGRHDHLLAEISALAEAFAA</sequence>
<dbReference type="KEGG" id="cai:Caci_4819"/>
<dbReference type="OrthoDB" id="198115at2"/>
<dbReference type="HOGENOM" id="CLU_108060_0_0_11"/>
<dbReference type="Proteomes" id="UP000000851">
    <property type="component" value="Chromosome"/>
</dbReference>